<evidence type="ECO:0000259" key="8">
    <source>
        <dbReference type="PROSITE" id="PS51371"/>
    </source>
</evidence>
<keyword evidence="10" id="KW-0413">Isomerase</keyword>
<dbReference type="SUPFAM" id="SSF54631">
    <property type="entry name" value="CBS-domain pair"/>
    <property type="match status" value="1"/>
</dbReference>
<dbReference type="Pfam" id="PF01380">
    <property type="entry name" value="SIS"/>
    <property type="match status" value="1"/>
</dbReference>
<feature type="domain" description="SIS" evidence="9">
    <location>
        <begin position="29"/>
        <end position="172"/>
    </location>
</feature>
<evidence type="ECO:0000256" key="4">
    <source>
        <dbReference type="PIRNR" id="PIRNR004692"/>
    </source>
</evidence>
<feature type="site" description="Catalytically relevant" evidence="6">
    <location>
        <position position="99"/>
    </location>
</feature>
<dbReference type="GO" id="GO:0097367">
    <property type="term" value="F:carbohydrate derivative binding"/>
    <property type="evidence" value="ECO:0007669"/>
    <property type="project" value="InterPro"/>
</dbReference>
<dbReference type="AlphaFoldDB" id="W9GYA8"/>
<dbReference type="InterPro" id="IPR000644">
    <property type="entry name" value="CBS_dom"/>
</dbReference>
<dbReference type="PROSITE" id="PS51464">
    <property type="entry name" value="SIS"/>
    <property type="match status" value="1"/>
</dbReference>
<dbReference type="PIRSF" id="PIRSF004692">
    <property type="entry name" value="KdsD_KpsF"/>
    <property type="match status" value="1"/>
</dbReference>
<evidence type="ECO:0000256" key="6">
    <source>
        <dbReference type="PIRSR" id="PIRSR004692-3"/>
    </source>
</evidence>
<evidence type="ECO:0000256" key="5">
    <source>
        <dbReference type="PIRSR" id="PIRSR004692-2"/>
    </source>
</evidence>
<evidence type="ECO:0000256" key="7">
    <source>
        <dbReference type="PROSITE-ProRule" id="PRU00703"/>
    </source>
</evidence>
<comment type="caution">
    <text evidence="10">The sequence shown here is derived from an EMBL/GenBank/DDBJ whole genome shotgun (WGS) entry which is preliminary data.</text>
</comment>
<feature type="site" description="Catalytically relevant" evidence="6">
    <location>
        <position position="140"/>
    </location>
</feature>
<keyword evidence="11" id="KW-1185">Reference proteome</keyword>
<dbReference type="NCBIfam" id="TIGR00393">
    <property type="entry name" value="kpsF"/>
    <property type="match status" value="1"/>
</dbReference>
<dbReference type="InterPro" id="IPR001347">
    <property type="entry name" value="SIS_dom"/>
</dbReference>
<feature type="site" description="Catalytically relevant" evidence="6">
    <location>
        <position position="47"/>
    </location>
</feature>
<evidence type="ECO:0000313" key="10">
    <source>
        <dbReference type="EMBL" id="EWY38915.1"/>
    </source>
</evidence>
<evidence type="ECO:0000256" key="3">
    <source>
        <dbReference type="ARBA" id="ARBA00023122"/>
    </source>
</evidence>
<keyword evidence="5" id="KW-0862">Zinc</keyword>
<name>W9GYA8_9PROT</name>
<reference evidence="10 11" key="1">
    <citation type="submission" date="2013-08" db="EMBL/GenBank/DDBJ databases">
        <title>The genome sequence of Skermanella stibiiresistens.</title>
        <authorList>
            <person name="Zhu W."/>
            <person name="Wang G."/>
        </authorList>
    </citation>
    <scope>NUCLEOTIDE SEQUENCE [LARGE SCALE GENOMIC DNA]</scope>
    <source>
        <strain evidence="10 11">SB22</strain>
    </source>
</reference>
<evidence type="ECO:0000256" key="1">
    <source>
        <dbReference type="ARBA" id="ARBA00008165"/>
    </source>
</evidence>
<evidence type="ECO:0000259" key="9">
    <source>
        <dbReference type="PROSITE" id="PS51464"/>
    </source>
</evidence>
<feature type="site" description="Catalytically relevant" evidence="6">
    <location>
        <position position="181"/>
    </location>
</feature>
<organism evidence="10 11">
    <name type="scientific">Skermanella stibiiresistens SB22</name>
    <dbReference type="NCBI Taxonomy" id="1385369"/>
    <lineage>
        <taxon>Bacteria</taxon>
        <taxon>Pseudomonadati</taxon>
        <taxon>Pseudomonadota</taxon>
        <taxon>Alphaproteobacteria</taxon>
        <taxon>Rhodospirillales</taxon>
        <taxon>Azospirillaceae</taxon>
        <taxon>Skermanella</taxon>
    </lineage>
</organism>
<feature type="binding site" evidence="5">
    <location>
        <position position="70"/>
    </location>
    <ligand>
        <name>Zn(2+)</name>
        <dbReference type="ChEBI" id="CHEBI:29105"/>
    </ligand>
</feature>
<dbReference type="InterPro" id="IPR046342">
    <property type="entry name" value="CBS_dom_sf"/>
</dbReference>
<keyword evidence="3 7" id="KW-0129">CBS domain</keyword>
<dbReference type="SUPFAM" id="SSF53697">
    <property type="entry name" value="SIS domain"/>
    <property type="match status" value="1"/>
</dbReference>
<proteinExistence type="inferred from homology"/>
<dbReference type="InterPro" id="IPR050986">
    <property type="entry name" value="GutQ/KpsF_isomerases"/>
</dbReference>
<evidence type="ECO:0000313" key="11">
    <source>
        <dbReference type="Proteomes" id="UP000019486"/>
    </source>
</evidence>
<dbReference type="CDD" id="cd05014">
    <property type="entry name" value="SIS_Kpsf"/>
    <property type="match status" value="1"/>
</dbReference>
<dbReference type="PATRIC" id="fig|1385369.3.peg.4100"/>
<dbReference type="PANTHER" id="PTHR42745">
    <property type="match status" value="1"/>
</dbReference>
<dbReference type="EMBL" id="AVFL01000015">
    <property type="protein sequence ID" value="EWY38915.1"/>
    <property type="molecule type" value="Genomic_DNA"/>
</dbReference>
<evidence type="ECO:0000256" key="2">
    <source>
        <dbReference type="ARBA" id="ARBA00022737"/>
    </source>
</evidence>
<dbReference type="GO" id="GO:0019146">
    <property type="term" value="F:arabinose-5-phosphate isomerase activity"/>
    <property type="evidence" value="ECO:0007669"/>
    <property type="project" value="UniProtKB-ARBA"/>
</dbReference>
<dbReference type="STRING" id="1385369.N825_10575"/>
<feature type="domain" description="CBS" evidence="8">
    <location>
        <begin position="198"/>
        <end position="261"/>
    </location>
</feature>
<dbReference type="PROSITE" id="PS51371">
    <property type="entry name" value="CBS"/>
    <property type="match status" value="2"/>
</dbReference>
<dbReference type="InterPro" id="IPR035474">
    <property type="entry name" value="SIS_Kpsf"/>
</dbReference>
<dbReference type="PANTHER" id="PTHR42745:SF1">
    <property type="entry name" value="ARABINOSE 5-PHOSPHATE ISOMERASE KDSD"/>
    <property type="match status" value="1"/>
</dbReference>
<sequence length="316" mass="33577">MRSAVGTLTNYAVALADLAERIDGGFERAVEAVMATRGRVIISGMGKSGIIGKKIAATLASTGTPSFFMHPAEAIHGDLGMITSDDLMILISYSGETDEVIRLVPSLQHFGVRRIALVGKPDSTLARNCDIVLDASITREACPNNLAPTTSTMAALAMGDALAVALIERRDFKALDFARFHPGGSLGRRLLTRVRDVMHTRRLPIVGCDDPVRDVIVAMTTSRLGIAIVMRDDIGEPGAVALAGIITDGDLRRALLRREGIGGLRASDIMTDQPLTAQEGEMLGDAETRMIEAKVSNLIVVDAAGDVAGVVQIYDK</sequence>
<dbReference type="FunFam" id="3.40.50.10490:FF:000011">
    <property type="entry name" value="Arabinose 5-phosphate isomerase"/>
    <property type="match status" value="1"/>
</dbReference>
<comment type="similarity">
    <text evidence="1 4">Belongs to the SIS family. GutQ/KpsF subfamily.</text>
</comment>
<dbReference type="Pfam" id="PF00571">
    <property type="entry name" value="CBS"/>
    <property type="match status" value="2"/>
</dbReference>
<dbReference type="GO" id="GO:1901135">
    <property type="term" value="P:carbohydrate derivative metabolic process"/>
    <property type="evidence" value="ECO:0007669"/>
    <property type="project" value="InterPro"/>
</dbReference>
<dbReference type="GO" id="GO:0005975">
    <property type="term" value="P:carbohydrate metabolic process"/>
    <property type="evidence" value="ECO:0007669"/>
    <property type="project" value="InterPro"/>
</dbReference>
<dbReference type="Gene3D" id="3.40.50.10490">
    <property type="entry name" value="Glucose-6-phosphate isomerase like protein, domain 1"/>
    <property type="match status" value="1"/>
</dbReference>
<dbReference type="Gene3D" id="3.10.580.10">
    <property type="entry name" value="CBS-domain"/>
    <property type="match status" value="1"/>
</dbReference>
<dbReference type="InterPro" id="IPR004800">
    <property type="entry name" value="KdsD/KpsF-type"/>
</dbReference>
<keyword evidence="2" id="KW-0677">Repeat</keyword>
<keyword evidence="5" id="KW-0479">Metal-binding</keyword>
<dbReference type="InterPro" id="IPR046348">
    <property type="entry name" value="SIS_dom_sf"/>
</dbReference>
<gene>
    <name evidence="10" type="ORF">N825_10575</name>
</gene>
<dbReference type="CDD" id="cd04604">
    <property type="entry name" value="CBS_pair_SIS_assoc"/>
    <property type="match status" value="1"/>
</dbReference>
<dbReference type="GO" id="GO:0046872">
    <property type="term" value="F:metal ion binding"/>
    <property type="evidence" value="ECO:0007669"/>
    <property type="project" value="UniProtKB-KW"/>
</dbReference>
<protein>
    <submittedName>
        <fullName evidence="10">Arabinose 5-phosphate isomerase</fullName>
    </submittedName>
</protein>
<accession>W9GYA8</accession>
<dbReference type="Proteomes" id="UP000019486">
    <property type="component" value="Unassembled WGS sequence"/>
</dbReference>
<feature type="domain" description="CBS" evidence="8">
    <location>
        <begin position="270"/>
        <end position="316"/>
    </location>
</feature>